<gene>
    <name evidence="1" type="ORF">LNV07_19510</name>
</gene>
<sequence length="58" mass="6117">MFNFIHPKPLLPGRAVVVQMVQQSALRASLPSCLIARAEGEKPAGKSLPGPLLGPQAK</sequence>
<name>A0ABT2YJU2_9BURK</name>
<comment type="caution">
    <text evidence="1">The sequence shown here is derived from an EMBL/GenBank/DDBJ whole genome shotgun (WGS) entry which is preliminary data.</text>
</comment>
<protein>
    <submittedName>
        <fullName evidence="1">Uncharacterized protein</fullName>
    </submittedName>
</protein>
<accession>A0ABT2YJU2</accession>
<reference evidence="1 2" key="1">
    <citation type="submission" date="2021-11" db="EMBL/GenBank/DDBJ databases">
        <authorList>
            <person name="Liang Q."/>
            <person name="Mou H."/>
            <person name="Liu Z."/>
        </authorList>
    </citation>
    <scope>NUCLEOTIDE SEQUENCE [LARGE SCALE GENOMIC DNA]</scope>
    <source>
        <strain evidence="1 2">CHU3</strain>
    </source>
</reference>
<evidence type="ECO:0000313" key="1">
    <source>
        <dbReference type="EMBL" id="MCV2370272.1"/>
    </source>
</evidence>
<dbReference type="RefSeq" id="WP_263572864.1">
    <property type="nucleotide sequence ID" value="NZ_JAJIRN010000009.1"/>
</dbReference>
<dbReference type="EMBL" id="JAJIRN010000009">
    <property type="protein sequence ID" value="MCV2370272.1"/>
    <property type="molecule type" value="Genomic_DNA"/>
</dbReference>
<keyword evidence="2" id="KW-1185">Reference proteome</keyword>
<dbReference type="Proteomes" id="UP001209701">
    <property type="component" value="Unassembled WGS sequence"/>
</dbReference>
<organism evidence="1 2">
    <name type="scientific">Roseateles oligotrophus</name>
    <dbReference type="NCBI Taxonomy" id="1769250"/>
    <lineage>
        <taxon>Bacteria</taxon>
        <taxon>Pseudomonadati</taxon>
        <taxon>Pseudomonadota</taxon>
        <taxon>Betaproteobacteria</taxon>
        <taxon>Burkholderiales</taxon>
        <taxon>Sphaerotilaceae</taxon>
        <taxon>Roseateles</taxon>
    </lineage>
</organism>
<proteinExistence type="predicted"/>
<evidence type="ECO:0000313" key="2">
    <source>
        <dbReference type="Proteomes" id="UP001209701"/>
    </source>
</evidence>